<evidence type="ECO:0000313" key="1">
    <source>
        <dbReference type="EMBL" id="MDN4075769.1"/>
    </source>
</evidence>
<organism evidence="1 2">
    <name type="scientific">Fictibacillus terranigra</name>
    <dbReference type="NCBI Taxonomy" id="3058424"/>
    <lineage>
        <taxon>Bacteria</taxon>
        <taxon>Bacillati</taxon>
        <taxon>Bacillota</taxon>
        <taxon>Bacilli</taxon>
        <taxon>Bacillales</taxon>
        <taxon>Fictibacillaceae</taxon>
        <taxon>Fictibacillus</taxon>
    </lineage>
</organism>
<protein>
    <submittedName>
        <fullName evidence="1">GDYXXLXY domain-containing protein</fullName>
    </submittedName>
</protein>
<dbReference type="Proteomes" id="UP001168694">
    <property type="component" value="Unassembled WGS sequence"/>
</dbReference>
<dbReference type="Pfam" id="PF14345">
    <property type="entry name" value="GDYXXLXY"/>
    <property type="match status" value="1"/>
</dbReference>
<keyword evidence="2" id="KW-1185">Reference proteome</keyword>
<evidence type="ECO:0000313" key="2">
    <source>
        <dbReference type="Proteomes" id="UP001168694"/>
    </source>
</evidence>
<name>A0ABT8ED53_9BACL</name>
<dbReference type="InterPro" id="IPR025833">
    <property type="entry name" value="GDYXXLXY"/>
</dbReference>
<dbReference type="RefSeq" id="WP_290401868.1">
    <property type="nucleotide sequence ID" value="NZ_JAUHLN010000006.1"/>
</dbReference>
<accession>A0ABT8ED53</accession>
<reference evidence="1" key="1">
    <citation type="submission" date="2023-06" db="EMBL/GenBank/DDBJ databases">
        <title>Draft Genome Sequences of Representative Paenibacillus Polymyxa, Bacillus cereus, Fictibacillus sp., and Brevibacillus agri Strains Isolated from Amazonian Dark Earth.</title>
        <authorList>
            <person name="Pellegrinetti T.A."/>
            <person name="Cunha I.C.M."/>
            <person name="Chaves M.G."/>
            <person name="Freitas A.S."/>
            <person name="Silva A.V.R."/>
            <person name="Tsai S.M."/>
            <person name="Mendes L.W."/>
        </authorList>
    </citation>
    <scope>NUCLEOTIDE SEQUENCE</scope>
    <source>
        <strain evidence="1">CENA-BCM004</strain>
    </source>
</reference>
<sequence>MKKNKWRVWLIVFQVLVLTGIAASYYAAVYYGKEIVLETKPVDPPDVFYGDYMTLNYDINDVSSSLWRGKPIKDPTSVYAVLSPEGGSYQVTKLTEDRPDVSGEQVYLKAKASPPMEGILHLEYGLERYYVKDNTGSDLEQPQAEYKVTVKVASWGKGVIQKVDLLH</sequence>
<comment type="caution">
    <text evidence="1">The sequence shown here is derived from an EMBL/GenBank/DDBJ whole genome shotgun (WGS) entry which is preliminary data.</text>
</comment>
<dbReference type="EMBL" id="JAUHLN010000006">
    <property type="protein sequence ID" value="MDN4075769.1"/>
    <property type="molecule type" value="Genomic_DNA"/>
</dbReference>
<proteinExistence type="predicted"/>
<gene>
    <name evidence="1" type="ORF">QYF49_22665</name>
</gene>